<evidence type="ECO:0000256" key="1">
    <source>
        <dbReference type="SAM" id="Phobius"/>
    </source>
</evidence>
<dbReference type="AlphaFoldDB" id="A0AAV9N353"/>
<comment type="caution">
    <text evidence="2">The sequence shown here is derived from an EMBL/GenBank/DDBJ whole genome shotgun (WGS) entry which is preliminary data.</text>
</comment>
<dbReference type="Proteomes" id="UP001358417">
    <property type="component" value="Unassembled WGS sequence"/>
</dbReference>
<sequence length="583" mass="67350">MLEIQSINVDQSFDRHEDGRVQGQAPELLFSEYTTIYEKHRFNILINMRTMRSFLMILSAGLVLWTLTFTFRIQSERRFSISSHSPAPGDGSVTLGAYVPPFSGAFATIPRVSELSPAQKRLTVIVAWNADQAPSYLRHFFYTIQLNSDVIDLLFINRVQKEDDPCLDFEKAGINVTWGGNVKIHCLNDKEWKRRHVDFLCSSGHGWNCTPTEYDEVAQEFETREDKKNFNWRPLRGNVFNDLLPQPTNSFWAWMDLDTFAGDFRRYPFNILSRLSLLTSTGEFPLIYLGGQLTAFNLEDEDLAAAWKNFPEMKSPEHFTKYLKGKMPESSEERYWSYGYLRSDENLPGSRLSYGVYYDLHGDDFFDGQWFKKNASETYVISGRDILLVSTNYTRKEIEGLVQLERNEPLDDLGGLGWTGGLEGSSYLVKNPDINGAEAKRLALSNTTTLNTMNNVHRGFIEDQLLRVENCSASPHWRVCFEPHSLTTAGIPALRTTLVHFKNQEPDHVLVRLEKDQRPRGYERKLLKHHLRSKAQKWYAFPPFDITEDLVLRMNFDSVEVFRMGEDRDETLFFRKQGRPSIG</sequence>
<keyword evidence="3" id="KW-1185">Reference proteome</keyword>
<evidence type="ECO:0000313" key="3">
    <source>
        <dbReference type="Proteomes" id="UP001358417"/>
    </source>
</evidence>
<reference evidence="2 3" key="1">
    <citation type="submission" date="2023-08" db="EMBL/GenBank/DDBJ databases">
        <title>Black Yeasts Isolated from many extreme environments.</title>
        <authorList>
            <person name="Coleine C."/>
            <person name="Stajich J.E."/>
            <person name="Selbmann L."/>
        </authorList>
    </citation>
    <scope>NUCLEOTIDE SEQUENCE [LARGE SCALE GENOMIC DNA]</scope>
    <source>
        <strain evidence="2 3">CCFEE 5792</strain>
    </source>
</reference>
<accession>A0AAV9N353</accession>
<dbReference type="EMBL" id="JAVRRD010000026">
    <property type="protein sequence ID" value="KAK5047194.1"/>
    <property type="molecule type" value="Genomic_DNA"/>
</dbReference>
<protein>
    <submittedName>
        <fullName evidence="2">Uncharacterized protein</fullName>
    </submittedName>
</protein>
<proteinExistence type="predicted"/>
<organism evidence="2 3">
    <name type="scientific">Exophiala bonariae</name>
    <dbReference type="NCBI Taxonomy" id="1690606"/>
    <lineage>
        <taxon>Eukaryota</taxon>
        <taxon>Fungi</taxon>
        <taxon>Dikarya</taxon>
        <taxon>Ascomycota</taxon>
        <taxon>Pezizomycotina</taxon>
        <taxon>Eurotiomycetes</taxon>
        <taxon>Chaetothyriomycetidae</taxon>
        <taxon>Chaetothyriales</taxon>
        <taxon>Herpotrichiellaceae</taxon>
        <taxon>Exophiala</taxon>
    </lineage>
</organism>
<keyword evidence="1" id="KW-0472">Membrane</keyword>
<name>A0AAV9N353_9EURO</name>
<feature type="transmembrane region" description="Helical" evidence="1">
    <location>
        <begin position="54"/>
        <end position="73"/>
    </location>
</feature>
<keyword evidence="1" id="KW-1133">Transmembrane helix</keyword>
<dbReference type="RefSeq" id="XP_064702756.1">
    <property type="nucleotide sequence ID" value="XM_064850274.1"/>
</dbReference>
<dbReference type="GeneID" id="89974885"/>
<keyword evidence="1" id="KW-0812">Transmembrane</keyword>
<evidence type="ECO:0000313" key="2">
    <source>
        <dbReference type="EMBL" id="KAK5047194.1"/>
    </source>
</evidence>
<gene>
    <name evidence="2" type="ORF">LTR84_006716</name>
</gene>